<keyword evidence="2" id="KW-1185">Reference proteome</keyword>
<sequence length="60" mass="6638">MPSKITSAINILVVNISLWKDPQDRIGRLQVAQEIVDASKNVGFVPRQPFPAKTCTRCSV</sequence>
<dbReference type="AlphaFoldDB" id="A0A7R7VEP6"/>
<dbReference type="Proteomes" id="UP000637239">
    <property type="component" value="Chromosome 1"/>
</dbReference>
<dbReference type="GeneID" id="66977241"/>
<evidence type="ECO:0000313" key="2">
    <source>
        <dbReference type="Proteomes" id="UP000637239"/>
    </source>
</evidence>
<accession>A0A7R7VEP6</accession>
<protein>
    <submittedName>
        <fullName evidence="1">Uncharacterized protein</fullName>
    </submittedName>
</protein>
<dbReference type="EMBL" id="AP024416">
    <property type="protein sequence ID" value="BCR82882.1"/>
    <property type="molecule type" value="Genomic_DNA"/>
</dbReference>
<organism evidence="1 2">
    <name type="scientific">Aspergillus chevalieri</name>
    <name type="common">Eurotium chevalieri</name>
    <dbReference type="NCBI Taxonomy" id="182096"/>
    <lineage>
        <taxon>Eukaryota</taxon>
        <taxon>Fungi</taxon>
        <taxon>Dikarya</taxon>
        <taxon>Ascomycota</taxon>
        <taxon>Pezizomycotina</taxon>
        <taxon>Eurotiomycetes</taxon>
        <taxon>Eurotiomycetidae</taxon>
        <taxon>Eurotiales</taxon>
        <taxon>Aspergillaceae</taxon>
        <taxon>Aspergillus</taxon>
        <taxon>Aspergillus subgen. Aspergillus</taxon>
    </lineage>
</organism>
<dbReference type="RefSeq" id="XP_043131404.1">
    <property type="nucleotide sequence ID" value="XM_043277564.1"/>
</dbReference>
<gene>
    <name evidence="1" type="ORF">ACHE_10284A</name>
</gene>
<reference evidence="1" key="2">
    <citation type="submission" date="2021-02" db="EMBL/GenBank/DDBJ databases">
        <title>Aspergillus chevalieri M1 genome sequence.</title>
        <authorList>
            <person name="Kadooka C."/>
            <person name="Mori K."/>
            <person name="Futagami T."/>
        </authorList>
    </citation>
    <scope>NUCLEOTIDE SEQUENCE</scope>
    <source>
        <strain evidence="1">M1</strain>
    </source>
</reference>
<proteinExistence type="predicted"/>
<dbReference type="KEGG" id="ache:ACHE_10284A"/>
<name>A0A7R7VEP6_ASPCH</name>
<reference evidence="1" key="1">
    <citation type="submission" date="2021-01" db="EMBL/GenBank/DDBJ databases">
        <authorList>
            <consortium name="Aspergillus chevalieri M1 genome sequencing consortium"/>
            <person name="Kazuki M."/>
            <person name="Futagami T."/>
        </authorList>
    </citation>
    <scope>NUCLEOTIDE SEQUENCE</scope>
    <source>
        <strain evidence="1">M1</strain>
    </source>
</reference>
<evidence type="ECO:0000313" key="1">
    <source>
        <dbReference type="EMBL" id="BCR82882.1"/>
    </source>
</evidence>